<name>A0ABT3H506_9RHOB</name>
<protein>
    <recommendedName>
        <fullName evidence="3">Amidohydrolase</fullName>
    </recommendedName>
</protein>
<dbReference type="RefSeq" id="WP_264507788.1">
    <property type="nucleotide sequence ID" value="NZ_JAPDFL010000002.1"/>
</dbReference>
<evidence type="ECO:0008006" key="3">
    <source>
        <dbReference type="Google" id="ProtNLM"/>
    </source>
</evidence>
<proteinExistence type="predicted"/>
<reference evidence="1 2" key="1">
    <citation type="submission" date="2022-10" db="EMBL/GenBank/DDBJ databases">
        <title>Pararhodobacter sp. nov., isolated from marine algae.</title>
        <authorList>
            <person name="Choi B.J."/>
            <person name="Kim J.M."/>
            <person name="Lee J.K."/>
            <person name="Choi D.G."/>
            <person name="Jeon C.O."/>
        </authorList>
    </citation>
    <scope>NUCLEOTIDE SEQUENCE [LARGE SCALE GENOMIC DNA]</scope>
    <source>
        <strain evidence="1 2">ZQ420</strain>
    </source>
</reference>
<dbReference type="EMBL" id="JAPDFL010000002">
    <property type="protein sequence ID" value="MCW1934901.1"/>
    <property type="molecule type" value="Genomic_DNA"/>
</dbReference>
<evidence type="ECO:0000313" key="1">
    <source>
        <dbReference type="EMBL" id="MCW1934901.1"/>
    </source>
</evidence>
<sequence length="75" mass="8060">MVKVENCFLDDVSNFSQIAPLMFFTVGVGLDEGDTAVSGFHHEPSFTVNEKGLLTALKAMVNLAVDFGHDAAKNT</sequence>
<accession>A0ABT3H506</accession>
<comment type="caution">
    <text evidence="1">The sequence shown here is derived from an EMBL/GenBank/DDBJ whole genome shotgun (WGS) entry which is preliminary data.</text>
</comment>
<dbReference type="Proteomes" id="UP001208938">
    <property type="component" value="Unassembled WGS sequence"/>
</dbReference>
<dbReference type="Gene3D" id="3.40.630.10">
    <property type="entry name" value="Zn peptidases"/>
    <property type="match status" value="1"/>
</dbReference>
<organism evidence="1 2">
    <name type="scientific">Pararhodobacter zhoushanensis</name>
    <dbReference type="NCBI Taxonomy" id="2479545"/>
    <lineage>
        <taxon>Bacteria</taxon>
        <taxon>Pseudomonadati</taxon>
        <taxon>Pseudomonadota</taxon>
        <taxon>Alphaproteobacteria</taxon>
        <taxon>Rhodobacterales</taxon>
        <taxon>Paracoccaceae</taxon>
        <taxon>Pararhodobacter</taxon>
    </lineage>
</organism>
<keyword evidence="2" id="KW-1185">Reference proteome</keyword>
<evidence type="ECO:0000313" key="2">
    <source>
        <dbReference type="Proteomes" id="UP001208938"/>
    </source>
</evidence>
<dbReference type="SUPFAM" id="SSF53187">
    <property type="entry name" value="Zn-dependent exopeptidases"/>
    <property type="match status" value="1"/>
</dbReference>
<gene>
    <name evidence="1" type="ORF">OKW52_22275</name>
</gene>